<feature type="domain" description="PAS" evidence="1">
    <location>
        <begin position="133"/>
        <end position="203"/>
    </location>
</feature>
<dbReference type="EMBL" id="JACHON010000003">
    <property type="protein sequence ID" value="MBB6512476.1"/>
    <property type="molecule type" value="Genomic_DNA"/>
</dbReference>
<accession>A0A841RLY9</accession>
<dbReference type="Gene3D" id="3.30.450.20">
    <property type="entry name" value="PAS domain"/>
    <property type="match status" value="3"/>
</dbReference>
<dbReference type="AlphaFoldDB" id="A0A841RLY9"/>
<dbReference type="Proteomes" id="UP000572212">
    <property type="component" value="Unassembled WGS sequence"/>
</dbReference>
<dbReference type="SMART" id="SM00267">
    <property type="entry name" value="GGDEF"/>
    <property type="match status" value="1"/>
</dbReference>
<dbReference type="Pfam" id="PF00990">
    <property type="entry name" value="GGDEF"/>
    <property type="match status" value="1"/>
</dbReference>
<dbReference type="NCBIfam" id="TIGR00254">
    <property type="entry name" value="GGDEF"/>
    <property type="match status" value="1"/>
</dbReference>
<evidence type="ECO:0000259" key="1">
    <source>
        <dbReference type="PROSITE" id="PS50112"/>
    </source>
</evidence>
<dbReference type="CDD" id="cd00130">
    <property type="entry name" value="PAS"/>
    <property type="match status" value="2"/>
</dbReference>
<dbReference type="InterPro" id="IPR000014">
    <property type="entry name" value="PAS"/>
</dbReference>
<organism evidence="4 5">
    <name type="scientific">Gracilibacillus halotolerans</name>
    <dbReference type="NCBI Taxonomy" id="74386"/>
    <lineage>
        <taxon>Bacteria</taxon>
        <taxon>Bacillati</taxon>
        <taxon>Bacillota</taxon>
        <taxon>Bacilli</taxon>
        <taxon>Bacillales</taxon>
        <taxon>Bacillaceae</taxon>
        <taxon>Gracilibacillus</taxon>
    </lineage>
</organism>
<dbReference type="PROSITE" id="PS50112">
    <property type="entry name" value="PAS"/>
    <property type="match status" value="2"/>
</dbReference>
<dbReference type="SMART" id="SM00091">
    <property type="entry name" value="PAS"/>
    <property type="match status" value="2"/>
</dbReference>
<evidence type="ECO:0000313" key="5">
    <source>
        <dbReference type="Proteomes" id="UP000572212"/>
    </source>
</evidence>
<reference evidence="4 5" key="1">
    <citation type="submission" date="2020-08" db="EMBL/GenBank/DDBJ databases">
        <title>Genomic Encyclopedia of Type Strains, Phase IV (KMG-IV): sequencing the most valuable type-strain genomes for metagenomic binning, comparative biology and taxonomic classification.</title>
        <authorList>
            <person name="Goeker M."/>
        </authorList>
    </citation>
    <scope>NUCLEOTIDE SEQUENCE [LARGE SCALE GENOMIC DNA]</scope>
    <source>
        <strain evidence="4 5">DSM 11805</strain>
    </source>
</reference>
<evidence type="ECO:0000313" key="4">
    <source>
        <dbReference type="EMBL" id="MBB6512476.1"/>
    </source>
</evidence>
<gene>
    <name evidence="4" type="ORF">GGQ92_001259</name>
</gene>
<protein>
    <submittedName>
        <fullName evidence="4">Diguanylate cyclase (GGDEF)-like protein/PAS domain S-box-containing protein</fullName>
    </submittedName>
</protein>
<dbReference type="InterPro" id="IPR000160">
    <property type="entry name" value="GGDEF_dom"/>
</dbReference>
<dbReference type="PANTHER" id="PTHR44757">
    <property type="entry name" value="DIGUANYLATE CYCLASE DGCP"/>
    <property type="match status" value="1"/>
</dbReference>
<dbReference type="PROSITE" id="PS50113">
    <property type="entry name" value="PAC"/>
    <property type="match status" value="1"/>
</dbReference>
<evidence type="ECO:0000259" key="2">
    <source>
        <dbReference type="PROSITE" id="PS50113"/>
    </source>
</evidence>
<feature type="domain" description="PAC" evidence="2">
    <location>
        <begin position="330"/>
        <end position="382"/>
    </location>
</feature>
<dbReference type="SUPFAM" id="SSF55073">
    <property type="entry name" value="Nucleotide cyclase"/>
    <property type="match status" value="1"/>
</dbReference>
<dbReference type="InterPro" id="IPR029787">
    <property type="entry name" value="Nucleotide_cyclase"/>
</dbReference>
<dbReference type="InterPro" id="IPR013655">
    <property type="entry name" value="PAS_fold_3"/>
</dbReference>
<dbReference type="CDD" id="cd01949">
    <property type="entry name" value="GGDEF"/>
    <property type="match status" value="1"/>
</dbReference>
<dbReference type="SUPFAM" id="SSF55785">
    <property type="entry name" value="PYP-like sensor domain (PAS domain)"/>
    <property type="match status" value="2"/>
</dbReference>
<dbReference type="Pfam" id="PF13426">
    <property type="entry name" value="PAS_9"/>
    <property type="match status" value="1"/>
</dbReference>
<dbReference type="RefSeq" id="WP_184245763.1">
    <property type="nucleotide sequence ID" value="NZ_BAAACU010000058.1"/>
</dbReference>
<sequence length="567" mass="66237">MIQNLYEMILQHAMMDDVFVFKKEGRSQFNCIYSNKMSLETQDKFRTITQLFPPEKNPKLFDNVELLLRGKTEMSYEEIVTEENDKKFLQYRLSPLIIEKEEVEVFMLVILDQTLQRKTELELKELWAELHKSKKSYQSLFKHNPEAIVSVDLKGRINNCNPQIESLIGYKPVQLIGKSFYSIVASEDKFFAKSVVSDSYRNSNNLYQFHLRDIKGKKVPVSIKKSWIIPDNEIEGIYLTMHDLSEQLDSENKLFESEENLRIIIENARDLITLLNDKGKIIFGSPSYKKILGYDQEEYMNKIFLFNIHPEDQERVHNVVQNSIVKGKGFTIQCRHYKADGSSIWLEWKGTPVFSSDRTFRHMVVLSRDISEQKEYEDKLKHDALHDVLTGLPNRRHFSKELLATIEDCKQRNERLALMMLDIDNFKSINDTYGHDIGDEVIKEFGNRIQRLLGKHAMIARLGGDEFIVMVYPVTDLDKIHALAEEIIRVVQESWTFIHPSLSITTSIGVNMMTNQVQDRYLLMKQADLALYKAKELGKNQYYFYEHPTEDKGSLVTPNKNRDSNQV</sequence>
<comment type="caution">
    <text evidence="4">The sequence shown here is derived from an EMBL/GenBank/DDBJ whole genome shotgun (WGS) entry which is preliminary data.</text>
</comment>
<evidence type="ECO:0000259" key="3">
    <source>
        <dbReference type="PROSITE" id="PS50887"/>
    </source>
</evidence>
<dbReference type="Pfam" id="PF08447">
    <property type="entry name" value="PAS_3"/>
    <property type="match status" value="1"/>
</dbReference>
<dbReference type="NCBIfam" id="TIGR00229">
    <property type="entry name" value="sensory_box"/>
    <property type="match status" value="2"/>
</dbReference>
<keyword evidence="5" id="KW-1185">Reference proteome</keyword>
<dbReference type="InterPro" id="IPR000700">
    <property type="entry name" value="PAS-assoc_C"/>
</dbReference>
<dbReference type="PANTHER" id="PTHR44757:SF2">
    <property type="entry name" value="BIOFILM ARCHITECTURE MAINTENANCE PROTEIN MBAA"/>
    <property type="match status" value="1"/>
</dbReference>
<dbReference type="InterPro" id="IPR052155">
    <property type="entry name" value="Biofilm_reg_signaling"/>
</dbReference>
<feature type="domain" description="PAS" evidence="1">
    <location>
        <begin position="257"/>
        <end position="327"/>
    </location>
</feature>
<proteinExistence type="predicted"/>
<feature type="domain" description="GGDEF" evidence="3">
    <location>
        <begin position="414"/>
        <end position="547"/>
    </location>
</feature>
<dbReference type="PROSITE" id="PS50887">
    <property type="entry name" value="GGDEF"/>
    <property type="match status" value="1"/>
</dbReference>
<dbReference type="InterPro" id="IPR043128">
    <property type="entry name" value="Rev_trsase/Diguanyl_cyclase"/>
</dbReference>
<dbReference type="SMART" id="SM00086">
    <property type="entry name" value="PAC"/>
    <property type="match status" value="1"/>
</dbReference>
<dbReference type="InterPro" id="IPR001610">
    <property type="entry name" value="PAC"/>
</dbReference>
<name>A0A841RLY9_9BACI</name>
<dbReference type="Gene3D" id="3.30.70.270">
    <property type="match status" value="1"/>
</dbReference>
<dbReference type="InterPro" id="IPR035965">
    <property type="entry name" value="PAS-like_dom_sf"/>
</dbReference>
<dbReference type="FunFam" id="3.30.70.270:FF:000001">
    <property type="entry name" value="Diguanylate cyclase domain protein"/>
    <property type="match status" value="1"/>
</dbReference>